<sequence length="224" mass="25912">MDSIEAYDRRSHLKCGEGLNVDHSTLQYTARTASYCTNDKCEHHLCSHTNSEETNYCTDRDWAQYHPQISHNSPREALSMVVVRTTDDSSWYEIGSETGLMSIVHLLRTSTASSCTFLAMARTRHPVEPCSKKRSFIWIEVDSAVLTRRMGLNGGRYLRDWIKTYHETNPGRGDSSNHEITYLKSRWTLAWRRTVSYLERASACGEPSHPAIAVRFYYFFHWCN</sequence>
<dbReference type="AlphaFoldDB" id="A0A8K0UGV9"/>
<evidence type="ECO:0000313" key="1">
    <source>
        <dbReference type="EMBL" id="KAH8085943.1"/>
    </source>
</evidence>
<dbReference type="EMBL" id="JAEVFJ010000043">
    <property type="protein sequence ID" value="KAH8085943.1"/>
    <property type="molecule type" value="Genomic_DNA"/>
</dbReference>
<proteinExistence type="predicted"/>
<gene>
    <name evidence="1" type="ORF">BXZ70DRAFT_910309</name>
</gene>
<organism evidence="1 2">
    <name type="scientific">Cristinia sonorae</name>
    <dbReference type="NCBI Taxonomy" id="1940300"/>
    <lineage>
        <taxon>Eukaryota</taxon>
        <taxon>Fungi</taxon>
        <taxon>Dikarya</taxon>
        <taxon>Basidiomycota</taxon>
        <taxon>Agaricomycotina</taxon>
        <taxon>Agaricomycetes</taxon>
        <taxon>Agaricomycetidae</taxon>
        <taxon>Agaricales</taxon>
        <taxon>Pleurotineae</taxon>
        <taxon>Stephanosporaceae</taxon>
        <taxon>Cristinia</taxon>
    </lineage>
</organism>
<accession>A0A8K0UGV9</accession>
<evidence type="ECO:0000313" key="2">
    <source>
        <dbReference type="Proteomes" id="UP000813824"/>
    </source>
</evidence>
<comment type="caution">
    <text evidence="1">The sequence shown here is derived from an EMBL/GenBank/DDBJ whole genome shotgun (WGS) entry which is preliminary data.</text>
</comment>
<protein>
    <submittedName>
        <fullName evidence="1">Uncharacterized protein</fullName>
    </submittedName>
</protein>
<name>A0A8K0UGV9_9AGAR</name>
<keyword evidence="2" id="KW-1185">Reference proteome</keyword>
<reference evidence="1" key="1">
    <citation type="journal article" date="2021" name="New Phytol.">
        <title>Evolutionary innovations through gain and loss of genes in the ectomycorrhizal Boletales.</title>
        <authorList>
            <person name="Wu G."/>
            <person name="Miyauchi S."/>
            <person name="Morin E."/>
            <person name="Kuo A."/>
            <person name="Drula E."/>
            <person name="Varga T."/>
            <person name="Kohler A."/>
            <person name="Feng B."/>
            <person name="Cao Y."/>
            <person name="Lipzen A."/>
            <person name="Daum C."/>
            <person name="Hundley H."/>
            <person name="Pangilinan J."/>
            <person name="Johnson J."/>
            <person name="Barry K."/>
            <person name="LaButti K."/>
            <person name="Ng V."/>
            <person name="Ahrendt S."/>
            <person name="Min B."/>
            <person name="Choi I.G."/>
            <person name="Park H."/>
            <person name="Plett J.M."/>
            <person name="Magnuson J."/>
            <person name="Spatafora J.W."/>
            <person name="Nagy L.G."/>
            <person name="Henrissat B."/>
            <person name="Grigoriev I.V."/>
            <person name="Yang Z.L."/>
            <person name="Xu J."/>
            <person name="Martin F.M."/>
        </authorList>
    </citation>
    <scope>NUCLEOTIDE SEQUENCE</scope>
    <source>
        <strain evidence="1">KKN 215</strain>
    </source>
</reference>
<dbReference type="Proteomes" id="UP000813824">
    <property type="component" value="Unassembled WGS sequence"/>
</dbReference>